<keyword evidence="1" id="KW-1133">Transmembrane helix</keyword>
<dbReference type="AlphaFoldDB" id="A0AA35YZC4"/>
<dbReference type="InterPro" id="IPR009943">
    <property type="entry name" value="DUF1475"/>
</dbReference>
<dbReference type="PANTHER" id="PTHR36318">
    <property type="entry name" value="OS06G0581300 PROTEIN"/>
    <property type="match status" value="1"/>
</dbReference>
<proteinExistence type="predicted"/>
<gene>
    <name evidence="2" type="ORF">LSALG_LOCUS22669</name>
</gene>
<reference evidence="2" key="1">
    <citation type="submission" date="2023-04" db="EMBL/GenBank/DDBJ databases">
        <authorList>
            <person name="Vijverberg K."/>
            <person name="Xiong W."/>
            <person name="Schranz E."/>
        </authorList>
    </citation>
    <scope>NUCLEOTIDE SEQUENCE</scope>
</reference>
<dbReference type="Pfam" id="PF07343">
    <property type="entry name" value="DUF1475"/>
    <property type="match status" value="1"/>
</dbReference>
<feature type="transmembrane region" description="Helical" evidence="1">
    <location>
        <begin position="192"/>
        <end position="214"/>
    </location>
</feature>
<keyword evidence="1" id="KW-0472">Membrane</keyword>
<evidence type="ECO:0000313" key="3">
    <source>
        <dbReference type="Proteomes" id="UP001177003"/>
    </source>
</evidence>
<dbReference type="PANTHER" id="PTHR36318:SF5">
    <property type="entry name" value="TRANSMEMBRANE PROTEIN"/>
    <property type="match status" value="1"/>
</dbReference>
<sequence>MAMSAWMIVAMKTLFGILACVMFATLLWATSMDGLASCIDLRDKWFVVALINFYINFAIIGAWIVYKESSLIRAAVLISIAIILGSVITCGYIALQFFKLSPEESSNDPFYFVLVRHQKRDALEHMRRPSIVTARVIISLLGFLMLGTFIYTFVVHGSPMRVSTCMIAVVIDFYFHVVALSVWVAYKESSWISAFFWILSLVCCGSIATCVYIVKQLFYLSPQQHVSLVLVNNSNTNLLTSDPLLMANTNA</sequence>
<keyword evidence="1" id="KW-0812">Transmembrane</keyword>
<evidence type="ECO:0000313" key="2">
    <source>
        <dbReference type="EMBL" id="CAI9283056.1"/>
    </source>
</evidence>
<feature type="transmembrane region" description="Helical" evidence="1">
    <location>
        <begin position="75"/>
        <end position="98"/>
    </location>
</feature>
<dbReference type="EMBL" id="OX465080">
    <property type="protein sequence ID" value="CAI9283056.1"/>
    <property type="molecule type" value="Genomic_DNA"/>
</dbReference>
<evidence type="ECO:0000256" key="1">
    <source>
        <dbReference type="SAM" id="Phobius"/>
    </source>
</evidence>
<feature type="transmembrane region" description="Helical" evidence="1">
    <location>
        <begin position="166"/>
        <end position="186"/>
    </location>
</feature>
<name>A0AA35YZC4_LACSI</name>
<feature type="transmembrane region" description="Helical" evidence="1">
    <location>
        <begin position="45"/>
        <end position="66"/>
    </location>
</feature>
<accession>A0AA35YZC4</accession>
<protein>
    <submittedName>
        <fullName evidence="2">Uncharacterized protein</fullName>
    </submittedName>
</protein>
<organism evidence="2 3">
    <name type="scientific">Lactuca saligna</name>
    <name type="common">Willowleaf lettuce</name>
    <dbReference type="NCBI Taxonomy" id="75948"/>
    <lineage>
        <taxon>Eukaryota</taxon>
        <taxon>Viridiplantae</taxon>
        <taxon>Streptophyta</taxon>
        <taxon>Embryophyta</taxon>
        <taxon>Tracheophyta</taxon>
        <taxon>Spermatophyta</taxon>
        <taxon>Magnoliopsida</taxon>
        <taxon>eudicotyledons</taxon>
        <taxon>Gunneridae</taxon>
        <taxon>Pentapetalae</taxon>
        <taxon>asterids</taxon>
        <taxon>campanulids</taxon>
        <taxon>Asterales</taxon>
        <taxon>Asteraceae</taxon>
        <taxon>Cichorioideae</taxon>
        <taxon>Cichorieae</taxon>
        <taxon>Lactucinae</taxon>
        <taxon>Lactuca</taxon>
    </lineage>
</organism>
<feature type="transmembrane region" description="Helical" evidence="1">
    <location>
        <begin position="132"/>
        <end position="154"/>
    </location>
</feature>
<dbReference type="Proteomes" id="UP001177003">
    <property type="component" value="Chromosome 4"/>
</dbReference>
<keyword evidence="3" id="KW-1185">Reference proteome</keyword>